<dbReference type="PROSITE" id="PS51462">
    <property type="entry name" value="NUDIX"/>
    <property type="match status" value="1"/>
</dbReference>
<keyword evidence="9" id="KW-0460">Magnesium</keyword>
<dbReference type="CDD" id="cd24157">
    <property type="entry name" value="NUDIX_GDPMK"/>
    <property type="match status" value="1"/>
</dbReference>
<dbReference type="PANTHER" id="PTHR11839:SF18">
    <property type="entry name" value="NUDIX HYDROLASE DOMAIN-CONTAINING PROTEIN"/>
    <property type="match status" value="1"/>
</dbReference>
<keyword evidence="9" id="KW-0479">Metal-binding</keyword>
<keyword evidence="6" id="KW-0378">Hydrolase</keyword>
<evidence type="ECO:0000313" key="12">
    <source>
        <dbReference type="EMBL" id="TNM65293.1"/>
    </source>
</evidence>
<dbReference type="GO" id="GO:0046872">
    <property type="term" value="F:metal ion binding"/>
    <property type="evidence" value="ECO:0007669"/>
    <property type="project" value="UniProtKB-KW"/>
</dbReference>
<proteinExistence type="inferred from homology"/>
<comment type="cofactor">
    <cofactor evidence="2 9">
        <name>Mg(2+)</name>
        <dbReference type="ChEBI" id="CHEBI:18420"/>
    </cofactor>
</comment>
<dbReference type="AlphaFoldDB" id="A0A5C4XPF0"/>
<feature type="short sequence motif" description="Nudix box" evidence="10">
    <location>
        <begin position="89"/>
        <end position="110"/>
    </location>
</feature>
<feature type="binding site" evidence="9">
    <location>
        <position position="88"/>
    </location>
    <ligand>
        <name>Mg(2+)</name>
        <dbReference type="ChEBI" id="CHEBI:18420"/>
        <label>1</label>
    </ligand>
</feature>
<dbReference type="GO" id="GO:0006753">
    <property type="term" value="P:nucleoside phosphate metabolic process"/>
    <property type="evidence" value="ECO:0007669"/>
    <property type="project" value="TreeGrafter"/>
</dbReference>
<comment type="catalytic activity">
    <reaction evidence="1">
        <text>GDP-alpha-D-mannose + H2O = alpha-D-mannose 1-phosphate + GMP + 2 H(+)</text>
        <dbReference type="Rhea" id="RHEA:27978"/>
        <dbReference type="ChEBI" id="CHEBI:15377"/>
        <dbReference type="ChEBI" id="CHEBI:15378"/>
        <dbReference type="ChEBI" id="CHEBI:57527"/>
        <dbReference type="ChEBI" id="CHEBI:58115"/>
        <dbReference type="ChEBI" id="CHEBI:58409"/>
    </reaction>
</comment>
<evidence type="ECO:0000256" key="9">
    <source>
        <dbReference type="PIRSR" id="PIRSR604385-2"/>
    </source>
</evidence>
<dbReference type="Proteomes" id="UP000311605">
    <property type="component" value="Unassembled WGS sequence"/>
</dbReference>
<organism evidence="12 13">
    <name type="scientific">Aliirhizobium smilacinae</name>
    <dbReference type="NCBI Taxonomy" id="1395944"/>
    <lineage>
        <taxon>Bacteria</taxon>
        <taxon>Pseudomonadati</taxon>
        <taxon>Pseudomonadota</taxon>
        <taxon>Alphaproteobacteria</taxon>
        <taxon>Hyphomicrobiales</taxon>
        <taxon>Rhizobiaceae</taxon>
        <taxon>Aliirhizobium</taxon>
    </lineage>
</organism>
<evidence type="ECO:0000256" key="1">
    <source>
        <dbReference type="ARBA" id="ARBA00000847"/>
    </source>
</evidence>
<evidence type="ECO:0000259" key="11">
    <source>
        <dbReference type="PROSITE" id="PS51462"/>
    </source>
</evidence>
<feature type="binding site" evidence="9">
    <location>
        <position position="155"/>
    </location>
    <ligand>
        <name>Mg(2+)</name>
        <dbReference type="ChEBI" id="CHEBI:18420"/>
        <label>1</label>
    </ligand>
</feature>
<evidence type="ECO:0000256" key="8">
    <source>
        <dbReference type="ARBA" id="ARBA00032272"/>
    </source>
</evidence>
<dbReference type="OrthoDB" id="5292471at2"/>
<evidence type="ECO:0000256" key="5">
    <source>
        <dbReference type="ARBA" id="ARBA00016377"/>
    </source>
</evidence>
<sequence length="199" mass="21808">MVRENIVSEAIVSSRLISRAWGSLTEYELSYRRPDGDIGKMSREVYDRGHAAAVLLCHIDRPTVVLVRQFRPPPLINGDNPYLLEACAGVLEGDTPEECIRREAIEEAGIVVRDLRKIVSAYCNPAALTEVVTLFIGTFDDESRTAGGGLAHEGEDIEVVELPFETAFSMIGTGEIVDMKTIILLQALHIELLTGGAKL</sequence>
<accession>A0A5C4XPF0</accession>
<dbReference type="Gene3D" id="3.90.79.10">
    <property type="entry name" value="Nucleoside Triphosphate Pyrophosphohydrolase"/>
    <property type="match status" value="1"/>
</dbReference>
<feature type="binding site" evidence="9">
    <location>
        <position position="107"/>
    </location>
    <ligand>
        <name>Mg(2+)</name>
        <dbReference type="ChEBI" id="CHEBI:18420"/>
        <label>1</label>
    </ligand>
</feature>
<reference evidence="12 13" key="1">
    <citation type="submission" date="2019-06" db="EMBL/GenBank/DDBJ databases">
        <title>The draft genome of Rhizobium smilacinae PTYR-5.</title>
        <authorList>
            <person name="Liu L."/>
            <person name="Li L."/>
            <person name="Zhang X."/>
        </authorList>
    </citation>
    <scope>NUCLEOTIDE SEQUENCE [LARGE SCALE GENOMIC DNA]</scope>
    <source>
        <strain evidence="12 13">PTYR-5</strain>
    </source>
</reference>
<dbReference type="PANTHER" id="PTHR11839">
    <property type="entry name" value="UDP/ADP-SUGAR PYROPHOSPHATASE"/>
    <property type="match status" value="1"/>
</dbReference>
<dbReference type="NCBIfam" id="TIGR00052">
    <property type="entry name" value="nudix-type nucleoside diphosphatase, YffH/AdpP family"/>
    <property type="match status" value="1"/>
</dbReference>
<dbReference type="GO" id="GO:0016818">
    <property type="term" value="F:hydrolase activity, acting on acid anhydrides, in phosphorus-containing anhydrides"/>
    <property type="evidence" value="ECO:0007669"/>
    <property type="project" value="InterPro"/>
</dbReference>
<name>A0A5C4XPF0_9HYPH</name>
<dbReference type="SUPFAM" id="SSF55811">
    <property type="entry name" value="Nudix"/>
    <property type="match status" value="1"/>
</dbReference>
<evidence type="ECO:0000256" key="2">
    <source>
        <dbReference type="ARBA" id="ARBA00001946"/>
    </source>
</evidence>
<comment type="subunit">
    <text evidence="4">Homodimer.</text>
</comment>
<evidence type="ECO:0000256" key="3">
    <source>
        <dbReference type="ARBA" id="ARBA00007275"/>
    </source>
</evidence>
<dbReference type="Pfam" id="PF00293">
    <property type="entry name" value="NUDIX"/>
    <property type="match status" value="1"/>
</dbReference>
<dbReference type="GO" id="GO:0019693">
    <property type="term" value="P:ribose phosphate metabolic process"/>
    <property type="evidence" value="ECO:0007669"/>
    <property type="project" value="TreeGrafter"/>
</dbReference>
<evidence type="ECO:0000256" key="4">
    <source>
        <dbReference type="ARBA" id="ARBA00011738"/>
    </source>
</evidence>
<keyword evidence="13" id="KW-1185">Reference proteome</keyword>
<evidence type="ECO:0000256" key="6">
    <source>
        <dbReference type="ARBA" id="ARBA00022801"/>
    </source>
</evidence>
<evidence type="ECO:0000256" key="7">
    <source>
        <dbReference type="ARBA" id="ARBA00032162"/>
    </source>
</evidence>
<dbReference type="GO" id="GO:0005829">
    <property type="term" value="C:cytosol"/>
    <property type="evidence" value="ECO:0007669"/>
    <property type="project" value="TreeGrafter"/>
</dbReference>
<feature type="domain" description="Nudix hydrolase" evidence="11">
    <location>
        <begin position="47"/>
        <end position="184"/>
    </location>
</feature>
<dbReference type="EMBL" id="VDMN01000001">
    <property type="protein sequence ID" value="TNM65293.1"/>
    <property type="molecule type" value="Genomic_DNA"/>
</dbReference>
<protein>
    <recommendedName>
        <fullName evidence="5">GDP-mannose pyrophosphatase</fullName>
    </recommendedName>
    <alternativeName>
        <fullName evidence="7">GDP-mannose hydrolase</fullName>
    </alternativeName>
    <alternativeName>
        <fullName evidence="8">GDPMK</fullName>
    </alternativeName>
</protein>
<evidence type="ECO:0000256" key="10">
    <source>
        <dbReference type="PIRSR" id="PIRSR604385-3"/>
    </source>
</evidence>
<comment type="similarity">
    <text evidence="3">Belongs to the Nudix hydrolase family. NudK subfamily.</text>
</comment>
<comment type="caution">
    <text evidence="12">The sequence shown here is derived from an EMBL/GenBank/DDBJ whole genome shotgun (WGS) entry which is preliminary data.</text>
</comment>
<dbReference type="InterPro" id="IPR000086">
    <property type="entry name" value="NUDIX_hydrolase_dom"/>
</dbReference>
<evidence type="ECO:0000313" key="13">
    <source>
        <dbReference type="Proteomes" id="UP000311605"/>
    </source>
</evidence>
<dbReference type="InterPro" id="IPR015797">
    <property type="entry name" value="NUDIX_hydrolase-like_dom_sf"/>
</dbReference>
<feature type="binding site" evidence="9">
    <location>
        <position position="103"/>
    </location>
    <ligand>
        <name>Mg(2+)</name>
        <dbReference type="ChEBI" id="CHEBI:18420"/>
        <label>1</label>
    </ligand>
</feature>
<gene>
    <name evidence="12" type="ORF">FHP24_03155</name>
</gene>
<dbReference type="InterPro" id="IPR004385">
    <property type="entry name" value="NDP_pyrophosphatase"/>
</dbReference>